<comment type="caution">
    <text evidence="6">The sequence shown here is derived from an EMBL/GenBank/DDBJ whole genome shotgun (WGS) entry which is preliminary data.</text>
</comment>
<sequence length="155" mass="16934">MNEGIRKRLQIIFSVSKRRAEEEIRERLVEMGLTEDMAKNAAEKIAQDKNSIKSLVPREESSELRAAVYTGLAYIMGVFFPVILYFLTSTIYIALPLSVIFAGLTLAIVSTIISIISGISVRKKVAEMVILGLGAAGLSYLVGSLMNLLFGAAFT</sequence>
<comment type="subcellular location">
    <subcellularLocation>
        <location evidence="1">Endomembrane system</location>
        <topology evidence="1">Multi-pass membrane protein</topology>
    </subcellularLocation>
</comment>
<dbReference type="GO" id="GO:0012505">
    <property type="term" value="C:endomembrane system"/>
    <property type="evidence" value="ECO:0007669"/>
    <property type="project" value="UniProtKB-SubCell"/>
</dbReference>
<dbReference type="AlphaFoldDB" id="A0A7J3TA70"/>
<feature type="transmembrane region" description="Helical" evidence="5">
    <location>
        <begin position="93"/>
        <end position="116"/>
    </location>
</feature>
<dbReference type="Pfam" id="PF01988">
    <property type="entry name" value="VIT1"/>
    <property type="match status" value="1"/>
</dbReference>
<keyword evidence="3 5" id="KW-1133">Transmembrane helix</keyword>
<evidence type="ECO:0000256" key="4">
    <source>
        <dbReference type="ARBA" id="ARBA00023136"/>
    </source>
</evidence>
<evidence type="ECO:0000256" key="2">
    <source>
        <dbReference type="ARBA" id="ARBA00022692"/>
    </source>
</evidence>
<evidence type="ECO:0000256" key="3">
    <source>
        <dbReference type="ARBA" id="ARBA00022989"/>
    </source>
</evidence>
<dbReference type="GO" id="GO:0030026">
    <property type="term" value="P:intracellular manganese ion homeostasis"/>
    <property type="evidence" value="ECO:0007669"/>
    <property type="project" value="InterPro"/>
</dbReference>
<name>A0A7J3TA70_9ARCH</name>
<keyword evidence="4 5" id="KW-0472">Membrane</keyword>
<dbReference type="Proteomes" id="UP000886130">
    <property type="component" value="Unassembled WGS sequence"/>
</dbReference>
<feature type="transmembrane region" description="Helical" evidence="5">
    <location>
        <begin position="128"/>
        <end position="154"/>
    </location>
</feature>
<evidence type="ECO:0000256" key="1">
    <source>
        <dbReference type="ARBA" id="ARBA00004127"/>
    </source>
</evidence>
<proteinExistence type="predicted"/>
<evidence type="ECO:0000313" key="6">
    <source>
        <dbReference type="EMBL" id="HHE75824.1"/>
    </source>
</evidence>
<accession>A0A7J3TA70</accession>
<evidence type="ECO:0000256" key="5">
    <source>
        <dbReference type="SAM" id="Phobius"/>
    </source>
</evidence>
<keyword evidence="2 5" id="KW-0812">Transmembrane</keyword>
<reference evidence="6" key="1">
    <citation type="journal article" date="2020" name="mSystems">
        <title>Genome- and Community-Level Interaction Insights into Carbon Utilization and Element Cycling Functions of Hydrothermarchaeota in Hydrothermal Sediment.</title>
        <authorList>
            <person name="Zhou Z."/>
            <person name="Liu Y."/>
            <person name="Xu W."/>
            <person name="Pan J."/>
            <person name="Luo Z.H."/>
            <person name="Li M."/>
        </authorList>
    </citation>
    <scope>NUCLEOTIDE SEQUENCE [LARGE SCALE GENOMIC DNA]</scope>
    <source>
        <strain evidence="6">HyVt-85</strain>
    </source>
</reference>
<dbReference type="EMBL" id="DRTM01000123">
    <property type="protein sequence ID" value="HHE75824.1"/>
    <property type="molecule type" value="Genomic_DNA"/>
</dbReference>
<feature type="transmembrane region" description="Helical" evidence="5">
    <location>
        <begin position="66"/>
        <end position="87"/>
    </location>
</feature>
<gene>
    <name evidence="6" type="ORF">ENL31_01685</name>
</gene>
<dbReference type="InterPro" id="IPR008217">
    <property type="entry name" value="Ccc1_fam"/>
</dbReference>
<protein>
    <submittedName>
        <fullName evidence="6">Uncharacterized protein</fullName>
    </submittedName>
</protein>
<organism evidence="6">
    <name type="scientific">Candidatus Aciduliprofundum boonei</name>
    <dbReference type="NCBI Taxonomy" id="379547"/>
    <lineage>
        <taxon>Archaea</taxon>
        <taxon>Methanobacteriati</taxon>
        <taxon>Thermoplasmatota</taxon>
        <taxon>DHVE2 group</taxon>
        <taxon>Candidatus Aciduliprofundum</taxon>
    </lineage>
</organism>
<dbReference type="GO" id="GO:0005384">
    <property type="term" value="F:manganese ion transmembrane transporter activity"/>
    <property type="evidence" value="ECO:0007669"/>
    <property type="project" value="InterPro"/>
</dbReference>